<accession>A0A1W1VIM7</accession>
<organism evidence="1 2">
    <name type="scientific">Deinococcus hopiensis KR-140</name>
    <dbReference type="NCBI Taxonomy" id="695939"/>
    <lineage>
        <taxon>Bacteria</taxon>
        <taxon>Thermotogati</taxon>
        <taxon>Deinococcota</taxon>
        <taxon>Deinococci</taxon>
        <taxon>Deinococcales</taxon>
        <taxon>Deinococcaceae</taxon>
        <taxon>Deinococcus</taxon>
    </lineage>
</organism>
<reference evidence="1 2" key="1">
    <citation type="submission" date="2017-04" db="EMBL/GenBank/DDBJ databases">
        <authorList>
            <person name="Afonso C.L."/>
            <person name="Miller P.J."/>
            <person name="Scott M.A."/>
            <person name="Spackman E."/>
            <person name="Goraichik I."/>
            <person name="Dimitrov K.M."/>
            <person name="Suarez D.L."/>
            <person name="Swayne D.E."/>
        </authorList>
    </citation>
    <scope>NUCLEOTIDE SEQUENCE [LARGE SCALE GENOMIC DNA]</scope>
    <source>
        <strain evidence="1 2">KR-140</strain>
    </source>
</reference>
<keyword evidence="2" id="KW-1185">Reference proteome</keyword>
<evidence type="ECO:0000313" key="1">
    <source>
        <dbReference type="EMBL" id="SMB93133.1"/>
    </source>
</evidence>
<dbReference type="Proteomes" id="UP000192582">
    <property type="component" value="Unassembled WGS sequence"/>
</dbReference>
<sequence length="72" mass="8483">MKLIQVSDVGVELEMNGEALRAARRVDRYVKPGKWLRPSEYVEIWRLEDGREVRVSRVHGTSEWKARWRSAS</sequence>
<dbReference type="RefSeq" id="WP_084049246.1">
    <property type="nucleotide sequence ID" value="NZ_FWWU01000009.1"/>
</dbReference>
<proteinExistence type="predicted"/>
<dbReference type="AlphaFoldDB" id="A0A1W1VIM7"/>
<gene>
    <name evidence="1" type="ORF">SAMN00790413_01860</name>
</gene>
<dbReference type="EMBL" id="FWWU01000009">
    <property type="protein sequence ID" value="SMB93133.1"/>
    <property type="molecule type" value="Genomic_DNA"/>
</dbReference>
<protein>
    <submittedName>
        <fullName evidence="1">Uncharacterized protein</fullName>
    </submittedName>
</protein>
<name>A0A1W1VIM7_9DEIO</name>
<evidence type="ECO:0000313" key="2">
    <source>
        <dbReference type="Proteomes" id="UP000192582"/>
    </source>
</evidence>
<dbReference type="OrthoDB" id="72162at2"/>